<dbReference type="AlphaFoldDB" id="A0AAJ0B6W9"/>
<organism evidence="2 3">
    <name type="scientific">Echria macrotheca</name>
    <dbReference type="NCBI Taxonomy" id="438768"/>
    <lineage>
        <taxon>Eukaryota</taxon>
        <taxon>Fungi</taxon>
        <taxon>Dikarya</taxon>
        <taxon>Ascomycota</taxon>
        <taxon>Pezizomycotina</taxon>
        <taxon>Sordariomycetes</taxon>
        <taxon>Sordariomycetidae</taxon>
        <taxon>Sordariales</taxon>
        <taxon>Schizotheciaceae</taxon>
        <taxon>Echria</taxon>
    </lineage>
</organism>
<gene>
    <name evidence="2" type="ORF">QBC47DRAFT_389274</name>
</gene>
<keyword evidence="1" id="KW-0732">Signal</keyword>
<protein>
    <recommendedName>
        <fullName evidence="4">Invertebrate defensins family profile domain-containing protein</fullName>
    </recommendedName>
</protein>
<proteinExistence type="predicted"/>
<reference evidence="2" key="1">
    <citation type="submission" date="2023-06" db="EMBL/GenBank/DDBJ databases">
        <title>Genome-scale phylogeny and comparative genomics of the fungal order Sordariales.</title>
        <authorList>
            <consortium name="Lawrence Berkeley National Laboratory"/>
            <person name="Hensen N."/>
            <person name="Bonometti L."/>
            <person name="Westerberg I."/>
            <person name="Brannstrom I.O."/>
            <person name="Guillou S."/>
            <person name="Cros-Aarteil S."/>
            <person name="Calhoun S."/>
            <person name="Haridas S."/>
            <person name="Kuo A."/>
            <person name="Mondo S."/>
            <person name="Pangilinan J."/>
            <person name="Riley R."/>
            <person name="Labutti K."/>
            <person name="Andreopoulos B."/>
            <person name="Lipzen A."/>
            <person name="Chen C."/>
            <person name="Yanf M."/>
            <person name="Daum C."/>
            <person name="Ng V."/>
            <person name="Clum A."/>
            <person name="Steindorff A."/>
            <person name="Ohm R."/>
            <person name="Martin F."/>
            <person name="Silar P."/>
            <person name="Natvig D."/>
            <person name="Lalanne C."/>
            <person name="Gautier V."/>
            <person name="Ament-Velasquez S.L."/>
            <person name="Kruys A."/>
            <person name="Hutchinson M.I."/>
            <person name="Powell A.J."/>
            <person name="Barry K."/>
            <person name="Miller A.N."/>
            <person name="Grigoriev I.V."/>
            <person name="Debuchy R."/>
            <person name="Gladieux P."/>
            <person name="Thoren M.H."/>
            <person name="Johannesson H."/>
        </authorList>
    </citation>
    <scope>NUCLEOTIDE SEQUENCE</scope>
    <source>
        <strain evidence="2">PSN4</strain>
    </source>
</reference>
<evidence type="ECO:0000256" key="1">
    <source>
        <dbReference type="SAM" id="SignalP"/>
    </source>
</evidence>
<name>A0AAJ0B6W9_9PEZI</name>
<feature type="signal peptide" evidence="1">
    <location>
        <begin position="1"/>
        <end position="16"/>
    </location>
</feature>
<evidence type="ECO:0000313" key="3">
    <source>
        <dbReference type="Proteomes" id="UP001239445"/>
    </source>
</evidence>
<evidence type="ECO:0008006" key="4">
    <source>
        <dbReference type="Google" id="ProtNLM"/>
    </source>
</evidence>
<feature type="chain" id="PRO_5042583770" description="Invertebrate defensins family profile domain-containing protein" evidence="1">
    <location>
        <begin position="17"/>
        <end position="75"/>
    </location>
</feature>
<keyword evidence="3" id="KW-1185">Reference proteome</keyword>
<dbReference type="Proteomes" id="UP001239445">
    <property type="component" value="Unassembled WGS sequence"/>
</dbReference>
<evidence type="ECO:0000313" key="2">
    <source>
        <dbReference type="EMBL" id="KAK1752791.1"/>
    </source>
</evidence>
<sequence>MRFITVITVLAGLASAMPEPVAEPAVAQAETLDKRACSTSACIDSCCAAAGCNGYLYCSNSKCKSGKCVCDCRYG</sequence>
<dbReference type="EMBL" id="MU839839">
    <property type="protein sequence ID" value="KAK1752791.1"/>
    <property type="molecule type" value="Genomic_DNA"/>
</dbReference>
<accession>A0AAJ0B6W9</accession>
<comment type="caution">
    <text evidence="2">The sequence shown here is derived from an EMBL/GenBank/DDBJ whole genome shotgun (WGS) entry which is preliminary data.</text>
</comment>